<dbReference type="Proteomes" id="UP000323632">
    <property type="component" value="Unassembled WGS sequence"/>
</dbReference>
<accession>A0A5M6CQD0</accession>
<name>A0A5M6CQD0_9BACT</name>
<dbReference type="InterPro" id="IPR045916">
    <property type="entry name" value="DUF5777"/>
</dbReference>
<reference evidence="2 3" key="1">
    <citation type="submission" date="2019-09" db="EMBL/GenBank/DDBJ databases">
        <title>Genome sequence and assembly of Taibaiella sp.</title>
        <authorList>
            <person name="Chhetri G."/>
        </authorList>
    </citation>
    <scope>NUCLEOTIDE SEQUENCE [LARGE SCALE GENOMIC DNA]</scope>
    <source>
        <strain evidence="2 3">KVB11</strain>
    </source>
</reference>
<dbReference type="Pfam" id="PF19089">
    <property type="entry name" value="DUF5777"/>
    <property type="match status" value="1"/>
</dbReference>
<dbReference type="AlphaFoldDB" id="A0A5M6CQD0"/>
<dbReference type="EMBL" id="VWSH01000001">
    <property type="protein sequence ID" value="KAA5537491.1"/>
    <property type="molecule type" value="Genomic_DNA"/>
</dbReference>
<proteinExistence type="predicted"/>
<gene>
    <name evidence="2" type="ORF">F0919_00680</name>
</gene>
<keyword evidence="3" id="KW-1185">Reference proteome</keyword>
<sequence length="304" mass="33403">MAFFQAPVLLHAQTDNSTSGNLTDMLNASEPSGAHEPVTGTFKTTRIINGQSVETTGKGVLDFKISHRFGSIDGGVKQFFGLDGAVTQLGFDYGITRGLTVGVSRSTYNKEYEGYVKAKILAQTEDNHIPVTLDYVGAISTQSDAAPDLGTGVEYKFAYRNCYVNQILIARKFNNEFSLQLMPTIIHYNLVPLDVDPNNVLAVGIGGRAKLSNRISLTAEYYYQIPGYKLTDTKNSLSVGIDIETGGHVFQLFFTNSTGITERAFIGQTSDSWSKGQIHFGFNISRIFQIVKPKEFEGSRNSIY</sequence>
<organism evidence="2 3">
    <name type="scientific">Taibaiella lutea</name>
    <dbReference type="NCBI Taxonomy" id="2608001"/>
    <lineage>
        <taxon>Bacteria</taxon>
        <taxon>Pseudomonadati</taxon>
        <taxon>Bacteroidota</taxon>
        <taxon>Chitinophagia</taxon>
        <taxon>Chitinophagales</taxon>
        <taxon>Chitinophagaceae</taxon>
        <taxon>Taibaiella</taxon>
    </lineage>
</organism>
<evidence type="ECO:0000313" key="2">
    <source>
        <dbReference type="EMBL" id="KAA5537491.1"/>
    </source>
</evidence>
<evidence type="ECO:0000259" key="1">
    <source>
        <dbReference type="Pfam" id="PF19089"/>
    </source>
</evidence>
<feature type="domain" description="DUF5777" evidence="1">
    <location>
        <begin position="42"/>
        <end position="288"/>
    </location>
</feature>
<evidence type="ECO:0000313" key="3">
    <source>
        <dbReference type="Proteomes" id="UP000323632"/>
    </source>
</evidence>
<comment type="caution">
    <text evidence="2">The sequence shown here is derived from an EMBL/GenBank/DDBJ whole genome shotgun (WGS) entry which is preliminary data.</text>
</comment>
<protein>
    <recommendedName>
        <fullName evidence="1">DUF5777 domain-containing protein</fullName>
    </recommendedName>
</protein>